<accession>A0AAF0XGA3</accession>
<reference evidence="1" key="2">
    <citation type="submission" date="2022-03" db="EMBL/GenBank/DDBJ databases">
        <title>Draft title - Genomic analysis of global carrot germplasm unveils the trajectory of domestication and the origin of high carotenoid orange carrot.</title>
        <authorList>
            <person name="Iorizzo M."/>
            <person name="Ellison S."/>
            <person name="Senalik D."/>
            <person name="Macko-Podgorni A."/>
            <person name="Grzebelus D."/>
            <person name="Bostan H."/>
            <person name="Rolling W."/>
            <person name="Curaba J."/>
            <person name="Simon P."/>
        </authorList>
    </citation>
    <scope>NUCLEOTIDE SEQUENCE</scope>
    <source>
        <tissue evidence="1">Leaf</tissue>
    </source>
</reference>
<name>A0AAF0XGA3_DAUCS</name>
<dbReference type="Proteomes" id="UP000077755">
    <property type="component" value="Chromosome 7"/>
</dbReference>
<sequence>MAHDNIKELVLGKPHSIFWEIISELVALDKETGRFMQFKSTAPLIKVEVEKVSSLLSYMIALTLEASKFKNDEELLHEANIMIDELNQLSYALDIRILCEENTQMVVKISEGLQSRRPKMEPFLDHLFMQMHQESMLN</sequence>
<dbReference type="AlphaFoldDB" id="A0AAF0XGA3"/>
<protein>
    <submittedName>
        <fullName evidence="1">Uncharacterized protein</fullName>
    </submittedName>
</protein>
<gene>
    <name evidence="1" type="ORF">DCAR_0726977</name>
</gene>
<organism evidence="1 2">
    <name type="scientific">Daucus carota subsp. sativus</name>
    <name type="common">Carrot</name>
    <dbReference type="NCBI Taxonomy" id="79200"/>
    <lineage>
        <taxon>Eukaryota</taxon>
        <taxon>Viridiplantae</taxon>
        <taxon>Streptophyta</taxon>
        <taxon>Embryophyta</taxon>
        <taxon>Tracheophyta</taxon>
        <taxon>Spermatophyta</taxon>
        <taxon>Magnoliopsida</taxon>
        <taxon>eudicotyledons</taxon>
        <taxon>Gunneridae</taxon>
        <taxon>Pentapetalae</taxon>
        <taxon>asterids</taxon>
        <taxon>campanulids</taxon>
        <taxon>Apiales</taxon>
        <taxon>Apiaceae</taxon>
        <taxon>Apioideae</taxon>
        <taxon>Scandiceae</taxon>
        <taxon>Daucinae</taxon>
        <taxon>Daucus</taxon>
        <taxon>Daucus sect. Daucus</taxon>
    </lineage>
</organism>
<proteinExistence type="predicted"/>
<dbReference type="EMBL" id="CP093349">
    <property type="protein sequence ID" value="WOH07545.1"/>
    <property type="molecule type" value="Genomic_DNA"/>
</dbReference>
<evidence type="ECO:0000313" key="2">
    <source>
        <dbReference type="Proteomes" id="UP000077755"/>
    </source>
</evidence>
<evidence type="ECO:0000313" key="1">
    <source>
        <dbReference type="EMBL" id="WOH07545.1"/>
    </source>
</evidence>
<reference evidence="1" key="1">
    <citation type="journal article" date="2016" name="Nat. Genet.">
        <title>A high-quality carrot genome assembly provides new insights into carotenoid accumulation and asterid genome evolution.</title>
        <authorList>
            <person name="Iorizzo M."/>
            <person name="Ellison S."/>
            <person name="Senalik D."/>
            <person name="Zeng P."/>
            <person name="Satapoomin P."/>
            <person name="Huang J."/>
            <person name="Bowman M."/>
            <person name="Iovene M."/>
            <person name="Sanseverino W."/>
            <person name="Cavagnaro P."/>
            <person name="Yildiz M."/>
            <person name="Macko-Podgorni A."/>
            <person name="Moranska E."/>
            <person name="Grzebelus E."/>
            <person name="Grzebelus D."/>
            <person name="Ashrafi H."/>
            <person name="Zheng Z."/>
            <person name="Cheng S."/>
            <person name="Spooner D."/>
            <person name="Van Deynze A."/>
            <person name="Simon P."/>
        </authorList>
    </citation>
    <scope>NUCLEOTIDE SEQUENCE</scope>
    <source>
        <tissue evidence="1">Leaf</tissue>
    </source>
</reference>
<keyword evidence="2" id="KW-1185">Reference proteome</keyword>